<organism evidence="1 2">
    <name type="scientific">Cryptolaemus montrouzieri</name>
    <dbReference type="NCBI Taxonomy" id="559131"/>
    <lineage>
        <taxon>Eukaryota</taxon>
        <taxon>Metazoa</taxon>
        <taxon>Ecdysozoa</taxon>
        <taxon>Arthropoda</taxon>
        <taxon>Hexapoda</taxon>
        <taxon>Insecta</taxon>
        <taxon>Pterygota</taxon>
        <taxon>Neoptera</taxon>
        <taxon>Endopterygota</taxon>
        <taxon>Coleoptera</taxon>
        <taxon>Polyphaga</taxon>
        <taxon>Cucujiformia</taxon>
        <taxon>Coccinelloidea</taxon>
        <taxon>Coccinellidae</taxon>
        <taxon>Scymninae</taxon>
        <taxon>Scymnini</taxon>
        <taxon>Cryptolaemus</taxon>
    </lineage>
</organism>
<keyword evidence="2" id="KW-1185">Reference proteome</keyword>
<dbReference type="Proteomes" id="UP001516400">
    <property type="component" value="Unassembled WGS sequence"/>
</dbReference>
<dbReference type="EMBL" id="JABFTP020000185">
    <property type="protein sequence ID" value="KAL3286117.1"/>
    <property type="molecule type" value="Genomic_DNA"/>
</dbReference>
<reference evidence="1 2" key="1">
    <citation type="journal article" date="2021" name="BMC Biol.">
        <title>Horizontally acquired antibacterial genes associated with adaptive radiation of ladybird beetles.</title>
        <authorList>
            <person name="Li H.S."/>
            <person name="Tang X.F."/>
            <person name="Huang Y.H."/>
            <person name="Xu Z.Y."/>
            <person name="Chen M.L."/>
            <person name="Du X.Y."/>
            <person name="Qiu B.Y."/>
            <person name="Chen P.T."/>
            <person name="Zhang W."/>
            <person name="Slipinski A."/>
            <person name="Escalona H.E."/>
            <person name="Waterhouse R.M."/>
            <person name="Zwick A."/>
            <person name="Pang H."/>
        </authorList>
    </citation>
    <scope>NUCLEOTIDE SEQUENCE [LARGE SCALE GENOMIC DNA]</scope>
    <source>
        <strain evidence="1">SYSU2018</strain>
    </source>
</reference>
<evidence type="ECO:0000313" key="2">
    <source>
        <dbReference type="Proteomes" id="UP001516400"/>
    </source>
</evidence>
<proteinExistence type="predicted"/>
<name>A0ABD2P577_9CUCU</name>
<protein>
    <submittedName>
        <fullName evidence="1">Uncharacterized protein</fullName>
    </submittedName>
</protein>
<sequence length="109" mass="12248">MDEEPELKDFSQNNLIEISAGVSRKLKAIAVSIYRPPSGNEEIFLDTIDRLLLPVKSSASLKDLDPKRIRIHSQAKLIGLKAKLEKEDWSRITAECNHSGFFGIFHLAS</sequence>
<dbReference type="AlphaFoldDB" id="A0ABD2P577"/>
<accession>A0ABD2P577</accession>
<comment type="caution">
    <text evidence="1">The sequence shown here is derived from an EMBL/GenBank/DDBJ whole genome shotgun (WGS) entry which is preliminary data.</text>
</comment>
<gene>
    <name evidence="1" type="ORF">HHI36_000630</name>
</gene>
<evidence type="ECO:0000313" key="1">
    <source>
        <dbReference type="EMBL" id="KAL3286117.1"/>
    </source>
</evidence>